<organism evidence="5 6">
    <name type="scientific">Phlyctema vagabunda</name>
    <dbReference type="NCBI Taxonomy" id="108571"/>
    <lineage>
        <taxon>Eukaryota</taxon>
        <taxon>Fungi</taxon>
        <taxon>Dikarya</taxon>
        <taxon>Ascomycota</taxon>
        <taxon>Pezizomycotina</taxon>
        <taxon>Leotiomycetes</taxon>
        <taxon>Helotiales</taxon>
        <taxon>Dermateaceae</taxon>
        <taxon>Phlyctema</taxon>
    </lineage>
</organism>
<name>A0ABR4P938_9HELO</name>
<dbReference type="Gene3D" id="3.20.20.70">
    <property type="entry name" value="Aldolase class I"/>
    <property type="match status" value="1"/>
</dbReference>
<dbReference type="PANTHER" id="PTHR31268">
    <property type="match status" value="1"/>
</dbReference>
<dbReference type="PANTHER" id="PTHR31268:SF32">
    <property type="entry name" value="GALACTINOL--SUCROSE GALACTOSYLTRANSFERASE 2-RELATED"/>
    <property type="match status" value="1"/>
</dbReference>
<comment type="catalytic activity">
    <reaction evidence="4">
        <text>alpha-D-galactosyl-(1-&gt;3)-1D-myo-inositol + sucrose = raffinose + myo-inositol</text>
        <dbReference type="Rhea" id="RHEA:20161"/>
        <dbReference type="ChEBI" id="CHEBI:16634"/>
        <dbReference type="ChEBI" id="CHEBI:17268"/>
        <dbReference type="ChEBI" id="CHEBI:17505"/>
        <dbReference type="ChEBI" id="CHEBI:17992"/>
        <dbReference type="EC" id="2.4.1.82"/>
    </reaction>
</comment>
<comment type="similarity">
    <text evidence="2">Belongs to the glycosyl hydrolases 36 family.</text>
</comment>
<dbReference type="SUPFAM" id="SSF51445">
    <property type="entry name" value="(Trans)glycosidases"/>
    <property type="match status" value="1"/>
</dbReference>
<evidence type="ECO:0000256" key="2">
    <source>
        <dbReference type="ARBA" id="ARBA00007240"/>
    </source>
</evidence>
<evidence type="ECO:0000313" key="6">
    <source>
        <dbReference type="Proteomes" id="UP001629113"/>
    </source>
</evidence>
<dbReference type="Pfam" id="PF05691">
    <property type="entry name" value="Raffinose_syn"/>
    <property type="match status" value="1"/>
</dbReference>
<evidence type="ECO:0000256" key="3">
    <source>
        <dbReference type="ARBA" id="ARBA00023277"/>
    </source>
</evidence>
<dbReference type="InterPro" id="IPR013785">
    <property type="entry name" value="Aldolase_TIM"/>
</dbReference>
<comment type="caution">
    <text evidence="5">The sequence shown here is derived from an EMBL/GenBank/DDBJ whole genome shotgun (WGS) entry which is preliminary data.</text>
</comment>
<keyword evidence="3" id="KW-0119">Carbohydrate metabolism</keyword>
<dbReference type="Proteomes" id="UP001629113">
    <property type="component" value="Unassembled WGS sequence"/>
</dbReference>
<dbReference type="EMBL" id="JBFCZG010000007">
    <property type="protein sequence ID" value="KAL3419829.1"/>
    <property type="molecule type" value="Genomic_DNA"/>
</dbReference>
<dbReference type="InterPro" id="IPR017853">
    <property type="entry name" value="GH"/>
</dbReference>
<gene>
    <name evidence="5" type="ORF">PVAG01_08327</name>
</gene>
<evidence type="ECO:0000256" key="4">
    <source>
        <dbReference type="ARBA" id="ARBA00049426"/>
    </source>
</evidence>
<comment type="catalytic activity">
    <reaction evidence="1">
        <text>Hydrolysis of terminal, non-reducing alpha-D-galactose residues in alpha-D-galactosides, including galactose oligosaccharides, galactomannans and galactolipids.</text>
        <dbReference type="EC" id="3.2.1.22"/>
    </reaction>
</comment>
<protein>
    <submittedName>
        <fullName evidence="5">Raffinose synthase sip1</fullName>
    </submittedName>
</protein>
<evidence type="ECO:0000313" key="5">
    <source>
        <dbReference type="EMBL" id="KAL3419829.1"/>
    </source>
</evidence>
<sequence>MMAEDAFITSDGMDVFQAKYIPKQKTPTSSTSDNMKVYLSSYPPIGQVTQIDKTTSIFTALLEVAEEQASDPWQVSLWHSEGTEWRDCLLDPVRKPASHPSPLQSTTKDSLVRFYYTTSLEVHSPINFTFKFRQSPDKPWNWVRDHQGSQDGTVLLKPVTSQEALSSDLKEYIPNLNSTLNFKNYRSQSPGTTLWVVNAPIEAAKGEESAIKDIQFGLPWGQGNFRRWFALVRIWSPWLCPRQGKENFQLDKEAVLCSFLNSEGRHLVLLAVSGVSNIMTLFTSDSEGNVVLKVRNDGDVDGAAGVIVALGDDFESANAAAMYHARGFISATETATGEEQKELRALKEGVKPEWLENWYDGLTYCTWNALGQQLTEEKVLKAVDALAKNKINITNLIIDDNWQAIDYRGHGQFQHGWNEFEAEPKAFPNGLKHMVTQIRDKHRSIQHVAVWHAILGYWGGISPDGKISQTYKTVEVVREDAERRNLPLGGKLTVVAAEDVPKFYDDFYRFLSSCGIDSVKTDAQFMLDTLVSAKARRELIPAYLDAWTISTLRHFSVKAISCMSQTPQILFHSQLPQNKPAVMVRNSDDFFPEIPASHPWHIFTNAHNSLLTQHLNIVPDWDMFQTVHDYSGFHAAARCVSGGPIYITDVPGQHDMDLINQMTGPTPRGKTVIFRPSVIGKSLDQYNGYDDDNLLLIGTYHGRAITGVGMIGIFNISQRPLTELIPLSRFPGVVEAQLYVVRAHTSGSVSEPIQVVDPSALIHISLDVRGYEILSAYPLRGFMAPKKEETTWIANLGLLGKMAAPASIVSTTMTMFENGRIAIDTNLKALGVLGIYVYTLPALTIDKHFMITILGQAIPFHTLSISKADKRILEIDVETAWKELKLDSGWGNEVEVKIFINPPA</sequence>
<reference evidence="5 6" key="1">
    <citation type="submission" date="2024-06" db="EMBL/GenBank/DDBJ databases">
        <title>Complete genome of Phlyctema vagabunda strain 19-DSS-EL-015.</title>
        <authorList>
            <person name="Fiorenzani C."/>
        </authorList>
    </citation>
    <scope>NUCLEOTIDE SEQUENCE [LARGE SCALE GENOMIC DNA]</scope>
    <source>
        <strain evidence="5 6">19-DSS-EL-015</strain>
    </source>
</reference>
<dbReference type="InterPro" id="IPR008811">
    <property type="entry name" value="Glycosyl_hydrolases_36"/>
</dbReference>
<accession>A0ABR4P938</accession>
<proteinExistence type="inferred from homology"/>
<keyword evidence="6" id="KW-1185">Reference proteome</keyword>
<evidence type="ECO:0000256" key="1">
    <source>
        <dbReference type="ARBA" id="ARBA00001255"/>
    </source>
</evidence>